<keyword evidence="7" id="KW-0131">Cell cycle</keyword>
<organism evidence="9 10">
    <name type="scientific">Leptospira yasudae</name>
    <dbReference type="NCBI Taxonomy" id="2202201"/>
    <lineage>
        <taxon>Bacteria</taxon>
        <taxon>Pseudomonadati</taxon>
        <taxon>Spirochaetota</taxon>
        <taxon>Spirochaetia</taxon>
        <taxon>Leptospirales</taxon>
        <taxon>Leptospiraceae</taxon>
        <taxon>Leptospira</taxon>
    </lineage>
</organism>
<evidence type="ECO:0000256" key="3">
    <source>
        <dbReference type="ARBA" id="ARBA00022490"/>
    </source>
</evidence>
<name>A0A6N4QIE5_9LEPT</name>
<dbReference type="Gene3D" id="3.40.1190.10">
    <property type="entry name" value="Mur-like, catalytic domain"/>
    <property type="match status" value="1"/>
</dbReference>
<proteinExistence type="inferred from homology"/>
<evidence type="ECO:0000256" key="5">
    <source>
        <dbReference type="ARBA" id="ARBA00022741"/>
    </source>
</evidence>
<evidence type="ECO:0000259" key="8">
    <source>
        <dbReference type="Pfam" id="PF08245"/>
    </source>
</evidence>
<dbReference type="GO" id="GO:0005524">
    <property type="term" value="F:ATP binding"/>
    <property type="evidence" value="ECO:0007669"/>
    <property type="project" value="UniProtKB-UniRule"/>
</dbReference>
<reference evidence="9 10" key="1">
    <citation type="journal article" date="2019" name="PLoS Negl. Trop. Dis.">
        <title>Revisiting the worldwide diversity of Leptospira species in the environment.</title>
        <authorList>
            <person name="Vincent A.T."/>
            <person name="Schiettekatte O."/>
            <person name="Bourhy P."/>
            <person name="Veyrier F.J."/>
            <person name="Picardeau M."/>
        </authorList>
    </citation>
    <scope>NUCLEOTIDE SEQUENCE [LARGE SCALE GENOMIC DNA]</scope>
    <source>
        <strain evidence="9 10">201702445</strain>
    </source>
</reference>
<protein>
    <recommendedName>
        <fullName evidence="7">UDP-N-acetylmuramoylalanine--D-glutamate ligase</fullName>
        <ecNumber evidence="7">6.3.2.9</ecNumber>
    </recommendedName>
    <alternativeName>
        <fullName evidence="7">D-glutamic acid-adding enzyme</fullName>
    </alternativeName>
    <alternativeName>
        <fullName evidence="7">UDP-N-acetylmuramoyl-L-alanyl-D-glutamate synthetase</fullName>
    </alternativeName>
</protein>
<dbReference type="RefSeq" id="WP_135569300.1">
    <property type="nucleotide sequence ID" value="NZ_RQGK01000032.1"/>
</dbReference>
<dbReference type="HAMAP" id="MF_00639">
    <property type="entry name" value="MurD"/>
    <property type="match status" value="1"/>
</dbReference>
<dbReference type="UniPathway" id="UPA00219"/>
<accession>A0A6N4QIE5</accession>
<keyword evidence="5 7" id="KW-0547">Nucleotide-binding</keyword>
<keyword evidence="7" id="KW-0132">Cell division</keyword>
<comment type="function">
    <text evidence="7">Cell wall formation. Catalyzes the addition of glutamate to the nucleotide precursor UDP-N-acetylmuramoyl-L-alanine (UMA).</text>
</comment>
<feature type="binding site" evidence="7">
    <location>
        <begin position="109"/>
        <end position="115"/>
    </location>
    <ligand>
        <name>ATP</name>
        <dbReference type="ChEBI" id="CHEBI:30616"/>
    </ligand>
</feature>
<evidence type="ECO:0000256" key="1">
    <source>
        <dbReference type="ARBA" id="ARBA00004496"/>
    </source>
</evidence>
<gene>
    <name evidence="7 9" type="primary">murD</name>
    <name evidence="9" type="ORF">EHQ83_07445</name>
</gene>
<comment type="similarity">
    <text evidence="7">Belongs to the MurCDEF family.</text>
</comment>
<dbReference type="PANTHER" id="PTHR43692">
    <property type="entry name" value="UDP-N-ACETYLMURAMOYLALANINE--D-GLUTAMATE LIGASE"/>
    <property type="match status" value="1"/>
</dbReference>
<dbReference type="Pfam" id="PF08245">
    <property type="entry name" value="Mur_ligase_M"/>
    <property type="match status" value="1"/>
</dbReference>
<keyword evidence="3 7" id="KW-0963">Cytoplasm</keyword>
<dbReference type="InterPro" id="IPR005762">
    <property type="entry name" value="MurD"/>
</dbReference>
<dbReference type="Gene3D" id="3.40.50.720">
    <property type="entry name" value="NAD(P)-binding Rossmann-like Domain"/>
    <property type="match status" value="1"/>
</dbReference>
<dbReference type="InterPro" id="IPR036615">
    <property type="entry name" value="Mur_ligase_C_dom_sf"/>
</dbReference>
<dbReference type="GO" id="GO:0051301">
    <property type="term" value="P:cell division"/>
    <property type="evidence" value="ECO:0007669"/>
    <property type="project" value="UniProtKB-KW"/>
</dbReference>
<dbReference type="InterPro" id="IPR013221">
    <property type="entry name" value="Mur_ligase_cen"/>
</dbReference>
<evidence type="ECO:0000256" key="4">
    <source>
        <dbReference type="ARBA" id="ARBA00022598"/>
    </source>
</evidence>
<dbReference type="Pfam" id="PF21799">
    <property type="entry name" value="MurD-like_N"/>
    <property type="match status" value="1"/>
</dbReference>
<dbReference type="GO" id="GO:0008764">
    <property type="term" value="F:UDP-N-acetylmuramoylalanine-D-glutamate ligase activity"/>
    <property type="evidence" value="ECO:0007669"/>
    <property type="project" value="UniProtKB-UniRule"/>
</dbReference>
<evidence type="ECO:0000256" key="6">
    <source>
        <dbReference type="ARBA" id="ARBA00022840"/>
    </source>
</evidence>
<comment type="subcellular location">
    <subcellularLocation>
        <location evidence="1 7">Cytoplasm</location>
    </subcellularLocation>
</comment>
<keyword evidence="6 7" id="KW-0067">ATP-binding</keyword>
<evidence type="ECO:0000256" key="2">
    <source>
        <dbReference type="ARBA" id="ARBA00004752"/>
    </source>
</evidence>
<comment type="catalytic activity">
    <reaction evidence="7">
        <text>UDP-N-acetyl-alpha-D-muramoyl-L-alanine + D-glutamate + ATP = UDP-N-acetyl-alpha-D-muramoyl-L-alanyl-D-glutamate + ADP + phosphate + H(+)</text>
        <dbReference type="Rhea" id="RHEA:16429"/>
        <dbReference type="ChEBI" id="CHEBI:15378"/>
        <dbReference type="ChEBI" id="CHEBI:29986"/>
        <dbReference type="ChEBI" id="CHEBI:30616"/>
        <dbReference type="ChEBI" id="CHEBI:43474"/>
        <dbReference type="ChEBI" id="CHEBI:83898"/>
        <dbReference type="ChEBI" id="CHEBI:83900"/>
        <dbReference type="ChEBI" id="CHEBI:456216"/>
        <dbReference type="EC" id="6.3.2.9"/>
    </reaction>
</comment>
<dbReference type="InterPro" id="IPR036565">
    <property type="entry name" value="Mur-like_cat_sf"/>
</dbReference>
<dbReference type="SUPFAM" id="SSF53244">
    <property type="entry name" value="MurD-like peptide ligases, peptide-binding domain"/>
    <property type="match status" value="2"/>
</dbReference>
<sequence>MKFPESLKGLKTLVLGGGISGNSALELLIHEQANPILCDRNRPESLQVPYLPDNVDPSSLTDIALIVKSPGILPTHPILDYAIEKKIPVFSEIDLGRHFFKGRIIGVTGTDGKSTTTSLTAHLLRKDFSDLQEGGNLGIPFTSFCKKPISLAVLELSSYQLDDSSPLGLNVSVFLNLAPDHLERHKTMENYFQAKLKVADLSNVNHSLIVSEKIKERILSSSVPYQCQLLSFGRSPQSDASVDENSQTIKTARHVYDISQFYLPGTHNRENLAASILAAEAIGGKPESIQAQIPRFKGLPHRFQIAGEKFGLSFINDSKSTNLHSMLAGMATWKNLPQTCLILGGRPKQEDPKPLYDFLIKGIGSVILIGEARSVWENGVREVIGDRLFSVETLNDAFEIFKKGNMISKPFVTSAPISSRSPSASETVSGNKNQAVSKRIHLSNGAEIGAVVFSPACASFDQYKNFEERGNHFLSLVEEFLNKLT</sequence>
<dbReference type="GO" id="GO:0008360">
    <property type="term" value="P:regulation of cell shape"/>
    <property type="evidence" value="ECO:0007669"/>
    <property type="project" value="UniProtKB-KW"/>
</dbReference>
<dbReference type="Proteomes" id="UP000297613">
    <property type="component" value="Unassembled WGS sequence"/>
</dbReference>
<dbReference type="SUPFAM" id="SSF53623">
    <property type="entry name" value="MurD-like peptide ligases, catalytic domain"/>
    <property type="match status" value="1"/>
</dbReference>
<comment type="caution">
    <text evidence="9">The sequence shown here is derived from an EMBL/GenBank/DDBJ whole genome shotgun (WGS) entry which is preliminary data.</text>
</comment>
<dbReference type="EC" id="6.3.2.9" evidence="7"/>
<comment type="pathway">
    <text evidence="2 7">Cell wall biogenesis; peptidoglycan biosynthesis.</text>
</comment>
<dbReference type="PANTHER" id="PTHR43692:SF1">
    <property type="entry name" value="UDP-N-ACETYLMURAMOYLALANINE--D-GLUTAMATE LIGASE"/>
    <property type="match status" value="1"/>
</dbReference>
<evidence type="ECO:0000313" key="10">
    <source>
        <dbReference type="Proteomes" id="UP000297613"/>
    </source>
</evidence>
<keyword evidence="7" id="KW-0133">Cell shape</keyword>
<keyword evidence="4 7" id="KW-0436">Ligase</keyword>
<dbReference type="SUPFAM" id="SSF51984">
    <property type="entry name" value="MurCD N-terminal domain"/>
    <property type="match status" value="1"/>
</dbReference>
<dbReference type="AlphaFoldDB" id="A0A6N4QIE5"/>
<dbReference type="NCBIfam" id="TIGR01087">
    <property type="entry name" value="murD"/>
    <property type="match status" value="1"/>
</dbReference>
<dbReference type="EMBL" id="RQGM01000028">
    <property type="protein sequence ID" value="TGL85675.1"/>
    <property type="molecule type" value="Genomic_DNA"/>
</dbReference>
<dbReference type="GO" id="GO:0009252">
    <property type="term" value="P:peptidoglycan biosynthetic process"/>
    <property type="evidence" value="ECO:0007669"/>
    <property type="project" value="UniProtKB-UniRule"/>
</dbReference>
<feature type="domain" description="Mur ligase central" evidence="8">
    <location>
        <begin position="107"/>
        <end position="279"/>
    </location>
</feature>
<dbReference type="GO" id="GO:0005737">
    <property type="term" value="C:cytoplasm"/>
    <property type="evidence" value="ECO:0007669"/>
    <property type="project" value="UniProtKB-SubCell"/>
</dbReference>
<dbReference type="GO" id="GO:0071555">
    <property type="term" value="P:cell wall organization"/>
    <property type="evidence" value="ECO:0007669"/>
    <property type="project" value="UniProtKB-KW"/>
</dbReference>
<keyword evidence="7" id="KW-0573">Peptidoglycan synthesis</keyword>
<evidence type="ECO:0000313" key="9">
    <source>
        <dbReference type="EMBL" id="TGL85675.1"/>
    </source>
</evidence>
<dbReference type="Gene3D" id="3.90.190.20">
    <property type="entry name" value="Mur ligase, C-terminal domain"/>
    <property type="match status" value="1"/>
</dbReference>
<keyword evidence="7" id="KW-0961">Cell wall biogenesis/degradation</keyword>
<evidence type="ECO:0000256" key="7">
    <source>
        <dbReference type="HAMAP-Rule" id="MF_00639"/>
    </source>
</evidence>